<dbReference type="GO" id="GO:0006633">
    <property type="term" value="P:fatty acid biosynthetic process"/>
    <property type="evidence" value="ECO:0007669"/>
    <property type="project" value="TreeGrafter"/>
</dbReference>
<keyword evidence="11" id="KW-1185">Reference proteome</keyword>
<dbReference type="SUPFAM" id="SSF47336">
    <property type="entry name" value="ACP-like"/>
    <property type="match status" value="1"/>
</dbReference>
<proteinExistence type="predicted"/>
<dbReference type="InterPro" id="IPR013968">
    <property type="entry name" value="PKS_KR"/>
</dbReference>
<dbReference type="InterPro" id="IPR009081">
    <property type="entry name" value="PP-bd_ACP"/>
</dbReference>
<dbReference type="InterPro" id="IPR050091">
    <property type="entry name" value="PKS_NRPS_Biosynth_Enz"/>
</dbReference>
<evidence type="ECO:0000256" key="7">
    <source>
        <dbReference type="SAM" id="MobiDB-lite"/>
    </source>
</evidence>
<dbReference type="InParanoid" id="A0A0G4EHS9"/>
<evidence type="ECO:0000256" key="5">
    <source>
        <dbReference type="ARBA" id="ARBA00023315"/>
    </source>
</evidence>
<dbReference type="Pfam" id="PF00107">
    <property type="entry name" value="ADH_zinc_N"/>
    <property type="match status" value="1"/>
</dbReference>
<evidence type="ECO:0000256" key="3">
    <source>
        <dbReference type="ARBA" id="ARBA00022679"/>
    </source>
</evidence>
<dbReference type="EMBL" id="CDMY01000231">
    <property type="protein sequence ID" value="CEL95567.1"/>
    <property type="molecule type" value="Genomic_DNA"/>
</dbReference>
<gene>
    <name evidence="10" type="ORF">Vbra_7413</name>
</gene>
<evidence type="ECO:0000313" key="11">
    <source>
        <dbReference type="Proteomes" id="UP000041254"/>
    </source>
</evidence>
<dbReference type="GO" id="GO:0008270">
    <property type="term" value="F:zinc ion binding"/>
    <property type="evidence" value="ECO:0007669"/>
    <property type="project" value="InterPro"/>
</dbReference>
<dbReference type="PROSITE" id="PS01162">
    <property type="entry name" value="QOR_ZETA_CRYSTAL"/>
    <property type="match status" value="1"/>
</dbReference>
<dbReference type="InterPro" id="IPR001227">
    <property type="entry name" value="Ac_transferase_dom_sf"/>
</dbReference>
<dbReference type="OMA" id="ALYSTEW"/>
<feature type="domain" description="PKS/mFAS DH" evidence="9">
    <location>
        <begin position="162"/>
        <end position="474"/>
    </location>
</feature>
<dbReference type="Pfam" id="PF08659">
    <property type="entry name" value="KR"/>
    <property type="match status" value="1"/>
</dbReference>
<keyword evidence="4" id="KW-0521">NADP</keyword>
<keyword evidence="5" id="KW-0012">Acyltransferase</keyword>
<dbReference type="InterPro" id="IPR057326">
    <property type="entry name" value="KR_dom"/>
</dbReference>
<dbReference type="InterPro" id="IPR049552">
    <property type="entry name" value="PKS_DH_N"/>
</dbReference>
<dbReference type="PhylomeDB" id="A0A0G4EHS9"/>
<dbReference type="GO" id="GO:0031177">
    <property type="term" value="F:phosphopantetheine binding"/>
    <property type="evidence" value="ECO:0007669"/>
    <property type="project" value="InterPro"/>
</dbReference>
<evidence type="ECO:0000256" key="2">
    <source>
        <dbReference type="ARBA" id="ARBA00022553"/>
    </source>
</evidence>
<dbReference type="InterPro" id="IPR016035">
    <property type="entry name" value="Acyl_Trfase/lysoPLipase"/>
</dbReference>
<dbReference type="InterPro" id="IPR036291">
    <property type="entry name" value="NAD(P)-bd_dom_sf"/>
</dbReference>
<reference evidence="10 11" key="1">
    <citation type="submission" date="2014-11" db="EMBL/GenBank/DDBJ databases">
        <authorList>
            <person name="Zhu J."/>
            <person name="Qi W."/>
            <person name="Song R."/>
        </authorList>
    </citation>
    <scope>NUCLEOTIDE SEQUENCE [LARGE SCALE GENOMIC DNA]</scope>
</reference>
<dbReference type="CDD" id="cd05195">
    <property type="entry name" value="enoyl_red"/>
    <property type="match status" value="1"/>
</dbReference>
<dbReference type="SMART" id="SM00827">
    <property type="entry name" value="PKS_AT"/>
    <property type="match status" value="1"/>
</dbReference>
<dbReference type="Pfam" id="PF00550">
    <property type="entry name" value="PP-binding"/>
    <property type="match status" value="1"/>
</dbReference>
<evidence type="ECO:0000256" key="6">
    <source>
        <dbReference type="PROSITE-ProRule" id="PRU01363"/>
    </source>
</evidence>
<feature type="active site" description="Proton donor; for dehydratase activity" evidence="6">
    <location>
        <position position="386"/>
    </location>
</feature>
<feature type="region of interest" description="C-terminal hotdog fold" evidence="6">
    <location>
        <begin position="325"/>
        <end position="474"/>
    </location>
</feature>
<dbReference type="InterPro" id="IPR042104">
    <property type="entry name" value="PKS_dehydratase_sf"/>
</dbReference>
<protein>
    <submittedName>
        <fullName evidence="10">Uncharacterized protein</fullName>
    </submittedName>
</protein>
<keyword evidence="2" id="KW-0597">Phosphoprotein</keyword>
<dbReference type="InterPro" id="IPR049551">
    <property type="entry name" value="PKS_DH_C"/>
</dbReference>
<dbReference type="SUPFAM" id="SSF51735">
    <property type="entry name" value="NAD(P)-binding Rossmann-fold domains"/>
    <property type="match status" value="3"/>
</dbReference>
<dbReference type="SMART" id="SM00829">
    <property type="entry name" value="PKS_ER"/>
    <property type="match status" value="1"/>
</dbReference>
<feature type="region of interest" description="N-terminal hotdog fold" evidence="6">
    <location>
        <begin position="162"/>
        <end position="307"/>
    </location>
</feature>
<dbReference type="InterPro" id="IPR014043">
    <property type="entry name" value="Acyl_transferase_dom"/>
</dbReference>
<evidence type="ECO:0000259" key="8">
    <source>
        <dbReference type="PROSITE" id="PS50075"/>
    </source>
</evidence>
<dbReference type="InterPro" id="IPR020807">
    <property type="entry name" value="PKS_DH"/>
</dbReference>
<evidence type="ECO:0000256" key="4">
    <source>
        <dbReference type="ARBA" id="ARBA00022857"/>
    </source>
</evidence>
<dbReference type="InterPro" id="IPR002364">
    <property type="entry name" value="Quin_OxRdtase/zeta-crystal_CS"/>
</dbReference>
<evidence type="ECO:0000256" key="1">
    <source>
        <dbReference type="ARBA" id="ARBA00022450"/>
    </source>
</evidence>
<dbReference type="Gene3D" id="3.90.180.10">
    <property type="entry name" value="Medium-chain alcohol dehydrogenases, catalytic domain"/>
    <property type="match status" value="1"/>
</dbReference>
<keyword evidence="1" id="KW-0596">Phosphopantetheine</keyword>
<dbReference type="VEuPathDB" id="CryptoDB:Vbra_7413"/>
<dbReference type="GO" id="GO:0016491">
    <property type="term" value="F:oxidoreductase activity"/>
    <property type="evidence" value="ECO:0007669"/>
    <property type="project" value="InterPro"/>
</dbReference>
<feature type="region of interest" description="Disordered" evidence="7">
    <location>
        <begin position="1450"/>
        <end position="1470"/>
    </location>
</feature>
<dbReference type="Pfam" id="PF08240">
    <property type="entry name" value="ADH_N"/>
    <property type="match status" value="1"/>
</dbReference>
<feature type="compositionally biased region" description="Basic and acidic residues" evidence="7">
    <location>
        <begin position="1450"/>
        <end position="1461"/>
    </location>
</feature>
<organism evidence="10 11">
    <name type="scientific">Vitrella brassicaformis (strain CCMP3155)</name>
    <dbReference type="NCBI Taxonomy" id="1169540"/>
    <lineage>
        <taxon>Eukaryota</taxon>
        <taxon>Sar</taxon>
        <taxon>Alveolata</taxon>
        <taxon>Colpodellida</taxon>
        <taxon>Vitrellaceae</taxon>
        <taxon>Vitrella</taxon>
    </lineage>
</organism>
<dbReference type="Gene3D" id="3.40.366.10">
    <property type="entry name" value="Malonyl-Coenzyme A Acyl Carrier Protein, domain 2"/>
    <property type="match status" value="1"/>
</dbReference>
<dbReference type="InterPro" id="IPR036736">
    <property type="entry name" value="ACP-like_sf"/>
</dbReference>
<dbReference type="STRING" id="1169540.A0A0G4EHS9"/>
<dbReference type="Gene3D" id="3.10.129.110">
    <property type="entry name" value="Polyketide synthase dehydratase"/>
    <property type="match status" value="1"/>
</dbReference>
<sequence>MKALNVGGRYKLLTVSHAFHSPLMGETVAPFQQVLSTVNLKTAKIPLVSNVSGNMAGDEVVRGEYWANHITLPVRFMDGMRAMVEAGARVIVEVGPRPTLIGMGKQCVQEVAEKMDLHWLGPMDPDKDDQDGVSLTIETCLAKVKGTHQWNHQSFPWVETAHPALGQRLTRPRGLTFEGTLRQDLKTLIEDHVVLGVPLMPGAGFIDILASAGLAAAQVERGAKISAAELVHLEDVSFERPLMLPKPDDKQPDPKMPTIRITVEKQPTTDSSAAMPPMAVEITTQAPGEEDFVSHATGRLVKVAHVDDSESDLVEDLTTLKHRCNKTAPLSEFYTQLKEIGLAYGPRFQTVTELFVSDDQALALLKLDPPIKPFEGGFRLHPAILDGALQSAAAILAADQSGKRKTKAALVPVGAERVSLARIAPSSELWSHVRLLKREDRAATIDVVIQDSRGRIAAYLKNVSLRQMDTTPPADIPRDILWEVTWKQAEPSKELAAEEEAAAAEPRWLLFGVPAAWKKVLYSRLVECGKSRESRLIAYGETPDAMDMEKILADKNKWDCVLHMGSLEKRSDPVVVVSEALRMAQVILKLGTNVELPAIWLVTRGTQLALPDETLPEIPRHAGLWGFAKTARLELENNIGTLIKMGCVDIDPTSPDTVDGFIEQMAILLNAQGDTVGYEAEVALRNTRPTEKTPSQPACFYSRMQKAKVDLRGAVELYMPQRGAITDLELRPLAQAARIPPPVGCIEVRVRAIGLNFRDVLNVMGLYPGDPGPPGGDCSGTVVAVGEGVSHLCVGDDVYGVAPGCLRTYVTTDANLMAIKPASMTFEEAAALPVVFVTVEVAFRELAKVTKGDNVLVHAASGGVGLAAIQYCKAVGANVYGSAGSQHKQDFLRQQGVHLVTSSRDASQFQADMHKANSKIDVVLNCLIEDFIPFSLDAMALKGRFMELGKRGIWSKEEVLARRPDLAMYEAITVDHMMEQDPNWFGAMLDRVRGLVDSGKIKPIPLHTFDMSTADNVTGGIAAFRFMQRAQHIGKVIIQIPSAIAPPHTDDTQRDEATPAGRQTDGCYVITGGLGGLGLLVADWLVEEGAKNVALLSRRGKPTDAVAASDLWTKLTAPEPHGRSKATIYCMAVNVSKKDECENLFADLKKKLPKNPVRGVFHAAERLDDAALNNQTKDKVEKVYLPKVMGAWNIHELSLGKRIPLDHFMMFSSVASLLGNFGQTNYSAANSCLDALALYRKSQGLPCQSIQWGPWIEQGMAAELKQHLDKVGIRGITNELGLRVMGDVMRQQSLAPGMRGPSVVGCQGLKWAIFLRRYGDMPAFFSEIPMAASAESGGGKVDLKAISKLDLSGLLSSLAQQVSGSAEKPPIDAPLMDLGLDSLGAVEFRNSIAEVTGVRVPQTLVFENPTIEVIADFILDTAHGRPTKIGKKGDVDKVEEVSGVDRERLAAAGDAAKDEQGSGKAPSSTEVDYHDMTVEEWLKSAFSGSRRYLQYLDVFEAKYPSVEAMARESDLRLALDVC</sequence>
<feature type="domain" description="Carrier" evidence="8">
    <location>
        <begin position="1346"/>
        <end position="1422"/>
    </location>
</feature>
<accession>A0A0G4EHS9</accession>
<dbReference type="GO" id="GO:0044550">
    <property type="term" value="P:secondary metabolite biosynthetic process"/>
    <property type="evidence" value="ECO:0007669"/>
    <property type="project" value="UniProtKB-ARBA"/>
</dbReference>
<dbReference type="Gene3D" id="3.40.50.720">
    <property type="entry name" value="NAD(P)-binding Rossmann-like Domain"/>
    <property type="match status" value="3"/>
</dbReference>
<dbReference type="Proteomes" id="UP000041254">
    <property type="component" value="Unassembled WGS sequence"/>
</dbReference>
<keyword evidence="3" id="KW-0808">Transferase</keyword>
<name>A0A0G4EHS9_VITBC</name>
<dbReference type="SMART" id="SM00823">
    <property type="entry name" value="PKS_PP"/>
    <property type="match status" value="1"/>
</dbReference>
<dbReference type="InterPro" id="IPR011032">
    <property type="entry name" value="GroES-like_sf"/>
</dbReference>
<dbReference type="GO" id="GO:0005886">
    <property type="term" value="C:plasma membrane"/>
    <property type="evidence" value="ECO:0007669"/>
    <property type="project" value="TreeGrafter"/>
</dbReference>
<evidence type="ECO:0000313" key="10">
    <source>
        <dbReference type="EMBL" id="CEL95567.1"/>
    </source>
</evidence>
<dbReference type="SMART" id="SM00822">
    <property type="entry name" value="PKS_KR"/>
    <property type="match status" value="1"/>
</dbReference>
<dbReference type="Pfam" id="PF21089">
    <property type="entry name" value="PKS_DH_N"/>
    <property type="match status" value="1"/>
</dbReference>
<dbReference type="SUPFAM" id="SSF52151">
    <property type="entry name" value="FabD/lysophospholipase-like"/>
    <property type="match status" value="1"/>
</dbReference>
<dbReference type="Gene3D" id="1.10.1200.10">
    <property type="entry name" value="ACP-like"/>
    <property type="match status" value="1"/>
</dbReference>
<dbReference type="Pfam" id="PF00698">
    <property type="entry name" value="Acyl_transf_1"/>
    <property type="match status" value="1"/>
</dbReference>
<dbReference type="InterPro" id="IPR020843">
    <property type="entry name" value="ER"/>
</dbReference>
<dbReference type="PROSITE" id="PS52019">
    <property type="entry name" value="PKS_MFAS_DH"/>
    <property type="match status" value="1"/>
</dbReference>
<dbReference type="PANTHER" id="PTHR43775">
    <property type="entry name" value="FATTY ACID SYNTHASE"/>
    <property type="match status" value="1"/>
</dbReference>
<dbReference type="SMART" id="SM00826">
    <property type="entry name" value="PKS_DH"/>
    <property type="match status" value="1"/>
</dbReference>
<feature type="active site" description="Proton acceptor; for dehydratase activity" evidence="6">
    <location>
        <position position="192"/>
    </location>
</feature>
<dbReference type="GO" id="GO:0005737">
    <property type="term" value="C:cytoplasm"/>
    <property type="evidence" value="ECO:0007669"/>
    <property type="project" value="TreeGrafter"/>
</dbReference>
<dbReference type="InterPro" id="IPR013149">
    <property type="entry name" value="ADH-like_C"/>
</dbReference>
<dbReference type="Pfam" id="PF14765">
    <property type="entry name" value="PS-DH"/>
    <property type="match status" value="1"/>
</dbReference>
<dbReference type="OrthoDB" id="338930at2759"/>
<dbReference type="PROSITE" id="PS50075">
    <property type="entry name" value="CARRIER"/>
    <property type="match status" value="1"/>
</dbReference>
<dbReference type="InterPro" id="IPR049900">
    <property type="entry name" value="PKS_mFAS_DH"/>
</dbReference>
<evidence type="ECO:0000259" key="9">
    <source>
        <dbReference type="PROSITE" id="PS52019"/>
    </source>
</evidence>
<dbReference type="InterPro" id="IPR013154">
    <property type="entry name" value="ADH-like_N"/>
</dbReference>
<dbReference type="PANTHER" id="PTHR43775:SF37">
    <property type="entry name" value="SI:DKEY-61P9.11"/>
    <property type="match status" value="1"/>
</dbReference>
<dbReference type="InterPro" id="IPR020806">
    <property type="entry name" value="PKS_PP-bd"/>
</dbReference>
<dbReference type="SUPFAM" id="SSF50129">
    <property type="entry name" value="GroES-like"/>
    <property type="match status" value="1"/>
</dbReference>
<dbReference type="GO" id="GO:0004312">
    <property type="term" value="F:fatty acid synthase activity"/>
    <property type="evidence" value="ECO:0007669"/>
    <property type="project" value="TreeGrafter"/>
</dbReference>